<reference evidence="4 5" key="1">
    <citation type="submission" date="2016-07" db="EMBL/GenBank/DDBJ databases">
        <title>Genome and transcriptome analysis of iron-reducing fermentative bacteria Anoxybacter fermentans.</title>
        <authorList>
            <person name="Zeng X."/>
            <person name="Shao Z."/>
        </authorList>
    </citation>
    <scope>NUCLEOTIDE SEQUENCE [LARGE SCALE GENOMIC DNA]</scope>
    <source>
        <strain evidence="4 5">DY22613</strain>
    </source>
</reference>
<keyword evidence="2" id="KW-0560">Oxidoreductase</keyword>
<dbReference type="OrthoDB" id="9812105at2"/>
<protein>
    <recommendedName>
        <fullName evidence="3">Putative nitroreductase TM1586 domain-containing protein</fullName>
    </recommendedName>
</protein>
<sequence length="159" mass="17915">MDVMEAIRKRRSIRAYKNEPISDEILQKLLTAGQLAPTGNNKQPWKLIVVRDPEMRKKINDACAQDFIGDAPVILVACSSKEPKDMNTTIVVDHITLVAVAEGLGSCWIRSFDEAKIKELLDIPEEIHVVCLLPIGYPAENPEMPERKPLSELVSYEKY</sequence>
<dbReference type="PANTHER" id="PTHR43673:SF10">
    <property type="entry name" value="NADH DEHYDROGENASE_NAD(P)H NITROREDUCTASE XCC3605-RELATED"/>
    <property type="match status" value="1"/>
</dbReference>
<dbReference type="Proteomes" id="UP000267250">
    <property type="component" value="Chromosome"/>
</dbReference>
<dbReference type="KEGG" id="aft:BBF96_04320"/>
<dbReference type="RefSeq" id="WP_127016013.1">
    <property type="nucleotide sequence ID" value="NZ_CP016379.1"/>
</dbReference>
<comment type="similarity">
    <text evidence="1">Belongs to the nitroreductase family.</text>
</comment>
<dbReference type="InterPro" id="IPR029478">
    <property type="entry name" value="TM1586_NiRdase"/>
</dbReference>
<dbReference type="EMBL" id="CP016379">
    <property type="protein sequence ID" value="AZR72682.1"/>
    <property type="molecule type" value="Genomic_DNA"/>
</dbReference>
<feature type="domain" description="Putative nitroreductase TM1586" evidence="3">
    <location>
        <begin position="2"/>
        <end position="158"/>
    </location>
</feature>
<gene>
    <name evidence="4" type="ORF">BBF96_04320</name>
</gene>
<evidence type="ECO:0000313" key="5">
    <source>
        <dbReference type="Proteomes" id="UP000267250"/>
    </source>
</evidence>
<dbReference type="AlphaFoldDB" id="A0A3Q9HR24"/>
<dbReference type="Pfam" id="PF14512">
    <property type="entry name" value="TM1586_NiRdase"/>
    <property type="match status" value="1"/>
</dbReference>
<evidence type="ECO:0000259" key="3">
    <source>
        <dbReference type="Pfam" id="PF14512"/>
    </source>
</evidence>
<name>A0A3Q9HR24_9FIRM</name>
<dbReference type="GO" id="GO:0016491">
    <property type="term" value="F:oxidoreductase activity"/>
    <property type="evidence" value="ECO:0007669"/>
    <property type="project" value="UniProtKB-KW"/>
</dbReference>
<accession>A0A3Q9HR24</accession>
<dbReference type="Gene3D" id="3.40.109.10">
    <property type="entry name" value="NADH Oxidase"/>
    <property type="match status" value="1"/>
</dbReference>
<dbReference type="SUPFAM" id="SSF55469">
    <property type="entry name" value="FMN-dependent nitroreductase-like"/>
    <property type="match status" value="1"/>
</dbReference>
<evidence type="ECO:0000256" key="1">
    <source>
        <dbReference type="ARBA" id="ARBA00007118"/>
    </source>
</evidence>
<evidence type="ECO:0000256" key="2">
    <source>
        <dbReference type="ARBA" id="ARBA00023002"/>
    </source>
</evidence>
<dbReference type="PANTHER" id="PTHR43673">
    <property type="entry name" value="NAD(P)H NITROREDUCTASE YDGI-RELATED"/>
    <property type="match status" value="1"/>
</dbReference>
<proteinExistence type="inferred from homology"/>
<keyword evidence="5" id="KW-1185">Reference proteome</keyword>
<organism evidence="4 5">
    <name type="scientific">Anoxybacter fermentans</name>
    <dbReference type="NCBI Taxonomy" id="1323375"/>
    <lineage>
        <taxon>Bacteria</taxon>
        <taxon>Bacillati</taxon>
        <taxon>Bacillota</taxon>
        <taxon>Clostridia</taxon>
        <taxon>Halanaerobiales</taxon>
        <taxon>Anoxybacter</taxon>
    </lineage>
</organism>
<dbReference type="InterPro" id="IPR000415">
    <property type="entry name" value="Nitroreductase-like"/>
</dbReference>
<evidence type="ECO:0000313" key="4">
    <source>
        <dbReference type="EMBL" id="AZR72682.1"/>
    </source>
</evidence>